<name>A0A5K7Z2P2_9BACT</name>
<keyword evidence="2" id="KW-1185">Reference proteome</keyword>
<gene>
    <name evidence="1" type="ORF">DSCW_37090</name>
</gene>
<dbReference type="KEGG" id="dwd:DSCW_37090"/>
<protein>
    <submittedName>
        <fullName evidence="1">Uncharacterized protein</fullName>
    </submittedName>
</protein>
<evidence type="ECO:0000313" key="1">
    <source>
        <dbReference type="EMBL" id="BBO76292.1"/>
    </source>
</evidence>
<proteinExistence type="predicted"/>
<dbReference type="OrthoDB" id="5432545at2"/>
<sequence length="94" mass="10442">MTYYPIVSRNQRQMDHRPLPDFYMEDFSILGFQVSDCHRAEQILGANSFSLKDSDGSMAVYIETAAGIEDVVQLLKEGGVACEIADVAEGMYQG</sequence>
<organism evidence="1 2">
    <name type="scientific">Desulfosarcina widdelii</name>
    <dbReference type="NCBI Taxonomy" id="947919"/>
    <lineage>
        <taxon>Bacteria</taxon>
        <taxon>Pseudomonadati</taxon>
        <taxon>Thermodesulfobacteriota</taxon>
        <taxon>Desulfobacteria</taxon>
        <taxon>Desulfobacterales</taxon>
        <taxon>Desulfosarcinaceae</taxon>
        <taxon>Desulfosarcina</taxon>
    </lineage>
</organism>
<dbReference type="RefSeq" id="WP_155305132.1">
    <property type="nucleotide sequence ID" value="NZ_AP021875.1"/>
</dbReference>
<evidence type="ECO:0000313" key="2">
    <source>
        <dbReference type="Proteomes" id="UP000427769"/>
    </source>
</evidence>
<accession>A0A5K7Z2P2</accession>
<dbReference type="AlphaFoldDB" id="A0A5K7Z2P2"/>
<dbReference type="EMBL" id="AP021875">
    <property type="protein sequence ID" value="BBO76292.1"/>
    <property type="molecule type" value="Genomic_DNA"/>
</dbReference>
<dbReference type="Proteomes" id="UP000427769">
    <property type="component" value="Chromosome"/>
</dbReference>
<reference evidence="1 2" key="1">
    <citation type="submission" date="2019-11" db="EMBL/GenBank/DDBJ databases">
        <title>Comparative genomics of hydrocarbon-degrading Desulfosarcina strains.</title>
        <authorList>
            <person name="Watanabe M."/>
            <person name="Kojima H."/>
            <person name="Fukui M."/>
        </authorList>
    </citation>
    <scope>NUCLEOTIDE SEQUENCE [LARGE SCALE GENOMIC DNA]</scope>
    <source>
        <strain evidence="1 2">PP31</strain>
    </source>
</reference>